<keyword evidence="2 6" id="KW-0808">Transferase</keyword>
<evidence type="ECO:0000313" key="10">
    <source>
        <dbReference type="EMBL" id="KAK4044279.1"/>
    </source>
</evidence>
<evidence type="ECO:0000259" key="8">
    <source>
        <dbReference type="Pfam" id="PF00195"/>
    </source>
</evidence>
<dbReference type="GO" id="GO:0016559">
    <property type="term" value="P:peroxisome fission"/>
    <property type="evidence" value="ECO:0007669"/>
    <property type="project" value="InterPro"/>
</dbReference>
<keyword evidence="6" id="KW-0012">Acyltransferase</keyword>
<dbReference type="PANTHER" id="PTHR11877:SF46">
    <property type="entry name" value="TYPE III POLYKETIDE SYNTHASE A"/>
    <property type="match status" value="1"/>
</dbReference>
<dbReference type="InterPro" id="IPR012328">
    <property type="entry name" value="Chalcone/stilbene_synt_C"/>
</dbReference>
<proteinExistence type="inferred from homology"/>
<sequence length="759" mass="81416">MVADALIYHPAVSHYLKYVATTVGRDKLLRTLQYFARFYAWYLLRTNRPQTSIQPWETMKKQFGLVRKVLRAGKNVEHLKAAAVAADATTSMDPVLRYTAVGRQLGYAGYLTMDLATVLDATGIRKSARAKRLQQEAYRFWAAGLACSVLSQVYTLYRLRQREARVDRKEGEGVLEGKRIAMERTASRLQLTSDLCDLTVPLSALNWVGFDDGFVGLAGTLSSLIGVYLQWKKTALPAQSRESRATHKQTLLALKSSQLTRAGASLPATTSTDAVMAAQAEFEDLGLAVLGLGTQYPPHDLKPDSLEVLSKRFYPESPAMSKVLSINRFTGIDQRSSIGTPDHPLVNQPNPPTITELNEAFMRDGVPLAVSAARKALAEAHVDAAQVTHMVSTTCTNSANPGYDHFVARELGLGPNTEKVLLHGVGCSGGLAALRTAANLCLGHTMRRKPARILVVALEISTTLVRSELESINASQETRIGVALFSDCAGALLLSNTIPLPDASPLPQQPPPPAIYTLLGWHHHTIPSTEPDLGFDVDPLGWKVVLSPRVPQLTQSVLAPTFSALLTSLPYSLPPTYRAPPDFDWALHPGGATILSGAERELGISPEHMRASYDTYMNHGNSSSATILSVLDRLRRKDMDALAPQGQGTGGGGGPKEYVVGCAFGPGITVEMCLLRRNLNGVGGLRRGMETPPETESEGGGGSDVEEGSSSEGGEGTGDGKGREKGGEGGGGGGRGLETGWGEEGEAFISEALEEVELD</sequence>
<evidence type="ECO:0000256" key="7">
    <source>
        <dbReference type="SAM" id="MobiDB-lite"/>
    </source>
</evidence>
<evidence type="ECO:0000313" key="11">
    <source>
        <dbReference type="Proteomes" id="UP001303115"/>
    </source>
</evidence>
<comment type="subcellular location">
    <subcellularLocation>
        <location evidence="5">Peroxisome membrane</location>
    </subcellularLocation>
</comment>
<keyword evidence="3" id="KW-0472">Membrane</keyword>
<dbReference type="InterPro" id="IPR001099">
    <property type="entry name" value="Chalcone/stilbene_synt_N"/>
</dbReference>
<keyword evidence="11" id="KW-1185">Reference proteome</keyword>
<comment type="caution">
    <text evidence="10">The sequence shown here is derived from an EMBL/GenBank/DDBJ whole genome shotgun (WGS) entry which is preliminary data.</text>
</comment>
<dbReference type="Pfam" id="PF05648">
    <property type="entry name" value="PEX11"/>
    <property type="match status" value="1"/>
</dbReference>
<evidence type="ECO:0000259" key="9">
    <source>
        <dbReference type="Pfam" id="PF02797"/>
    </source>
</evidence>
<feature type="compositionally biased region" description="Acidic residues" evidence="7">
    <location>
        <begin position="741"/>
        <end position="759"/>
    </location>
</feature>
<evidence type="ECO:0000256" key="2">
    <source>
        <dbReference type="ARBA" id="ARBA00022679"/>
    </source>
</evidence>
<dbReference type="GO" id="GO:0030639">
    <property type="term" value="P:polyketide biosynthetic process"/>
    <property type="evidence" value="ECO:0007669"/>
    <property type="project" value="TreeGrafter"/>
</dbReference>
<feature type="compositionally biased region" description="Gly residues" evidence="7">
    <location>
        <begin position="728"/>
        <end position="739"/>
    </location>
</feature>
<dbReference type="GO" id="GO:0005778">
    <property type="term" value="C:peroxisomal membrane"/>
    <property type="evidence" value="ECO:0007669"/>
    <property type="project" value="UniProtKB-SubCell"/>
</dbReference>
<dbReference type="Gene3D" id="3.40.47.10">
    <property type="match status" value="2"/>
</dbReference>
<dbReference type="Pfam" id="PF02797">
    <property type="entry name" value="Chal_sti_synt_C"/>
    <property type="match status" value="1"/>
</dbReference>
<evidence type="ECO:0000256" key="4">
    <source>
        <dbReference type="ARBA" id="ARBA00023140"/>
    </source>
</evidence>
<protein>
    <submittedName>
        <fullName evidence="10">Peroxisomal biogenesis factor 11-domain-containing protein</fullName>
    </submittedName>
</protein>
<name>A0AAN6PS38_9PEZI</name>
<dbReference type="InterPro" id="IPR011141">
    <property type="entry name" value="Polyketide_synthase_type-III"/>
</dbReference>
<reference evidence="11" key="1">
    <citation type="journal article" date="2023" name="Mol. Phylogenet. Evol.">
        <title>Genome-scale phylogeny and comparative genomics of the fungal order Sordariales.</title>
        <authorList>
            <person name="Hensen N."/>
            <person name="Bonometti L."/>
            <person name="Westerberg I."/>
            <person name="Brannstrom I.O."/>
            <person name="Guillou S."/>
            <person name="Cros-Aarteil S."/>
            <person name="Calhoun S."/>
            <person name="Haridas S."/>
            <person name="Kuo A."/>
            <person name="Mondo S."/>
            <person name="Pangilinan J."/>
            <person name="Riley R."/>
            <person name="LaButti K."/>
            <person name="Andreopoulos B."/>
            <person name="Lipzen A."/>
            <person name="Chen C."/>
            <person name="Yan M."/>
            <person name="Daum C."/>
            <person name="Ng V."/>
            <person name="Clum A."/>
            <person name="Steindorff A."/>
            <person name="Ohm R.A."/>
            <person name="Martin F."/>
            <person name="Silar P."/>
            <person name="Natvig D.O."/>
            <person name="Lalanne C."/>
            <person name="Gautier V."/>
            <person name="Ament-Velasquez S.L."/>
            <person name="Kruys A."/>
            <person name="Hutchinson M.I."/>
            <person name="Powell A.J."/>
            <person name="Barry K."/>
            <person name="Miller A.N."/>
            <person name="Grigoriev I.V."/>
            <person name="Debuchy R."/>
            <person name="Gladieux P."/>
            <person name="Hiltunen Thoren M."/>
            <person name="Johannesson H."/>
        </authorList>
    </citation>
    <scope>NUCLEOTIDE SEQUENCE [LARGE SCALE GENOMIC DNA]</scope>
    <source>
        <strain evidence="11">CBS 284.82</strain>
    </source>
</reference>
<evidence type="ECO:0000256" key="5">
    <source>
        <dbReference type="ARBA" id="ARBA00046271"/>
    </source>
</evidence>
<comment type="similarity">
    <text evidence="1 6">Belongs to the thiolase-like superfamily. Chalcone/stilbene synthases family.</text>
</comment>
<dbReference type="InterPro" id="IPR016039">
    <property type="entry name" value="Thiolase-like"/>
</dbReference>
<feature type="compositionally biased region" description="Basic and acidic residues" evidence="7">
    <location>
        <begin position="718"/>
        <end position="727"/>
    </location>
</feature>
<feature type="domain" description="Chalcone/stilbene synthase C-terminal" evidence="9">
    <location>
        <begin position="582"/>
        <end position="676"/>
    </location>
</feature>
<keyword evidence="4" id="KW-0576">Peroxisome</keyword>
<accession>A0AAN6PS38</accession>
<feature type="domain" description="Chalcone/stilbene synthase N-terminal" evidence="8">
    <location>
        <begin position="342"/>
        <end position="494"/>
    </location>
</feature>
<feature type="region of interest" description="Disordered" evidence="7">
    <location>
        <begin position="682"/>
        <end position="759"/>
    </location>
</feature>
<organism evidence="10 11">
    <name type="scientific">Parachaetomium inaequale</name>
    <dbReference type="NCBI Taxonomy" id="2588326"/>
    <lineage>
        <taxon>Eukaryota</taxon>
        <taxon>Fungi</taxon>
        <taxon>Dikarya</taxon>
        <taxon>Ascomycota</taxon>
        <taxon>Pezizomycotina</taxon>
        <taxon>Sordariomycetes</taxon>
        <taxon>Sordariomycetidae</taxon>
        <taxon>Sordariales</taxon>
        <taxon>Chaetomiaceae</taxon>
        <taxon>Parachaetomium</taxon>
    </lineage>
</organism>
<dbReference type="InterPro" id="IPR008733">
    <property type="entry name" value="PEX11"/>
</dbReference>
<evidence type="ECO:0000256" key="6">
    <source>
        <dbReference type="RuleBase" id="RU003633"/>
    </source>
</evidence>
<dbReference type="AlphaFoldDB" id="A0AAN6PS38"/>
<dbReference type="CDD" id="cd00831">
    <property type="entry name" value="CHS_like"/>
    <property type="match status" value="1"/>
</dbReference>
<dbReference type="EMBL" id="MU854320">
    <property type="protein sequence ID" value="KAK4044279.1"/>
    <property type="molecule type" value="Genomic_DNA"/>
</dbReference>
<dbReference type="PANTHER" id="PTHR11877">
    <property type="entry name" value="HYDROXYMETHYLGLUTARYL-COA SYNTHASE"/>
    <property type="match status" value="1"/>
</dbReference>
<gene>
    <name evidence="10" type="ORF">C8A01DRAFT_42949</name>
</gene>
<dbReference type="Pfam" id="PF00195">
    <property type="entry name" value="Chal_sti_synt_N"/>
    <property type="match status" value="1"/>
</dbReference>
<dbReference type="Proteomes" id="UP001303115">
    <property type="component" value="Unassembled WGS sequence"/>
</dbReference>
<dbReference type="GO" id="GO:0016747">
    <property type="term" value="F:acyltransferase activity, transferring groups other than amino-acyl groups"/>
    <property type="evidence" value="ECO:0007669"/>
    <property type="project" value="InterPro"/>
</dbReference>
<dbReference type="SUPFAM" id="SSF53901">
    <property type="entry name" value="Thiolase-like"/>
    <property type="match status" value="2"/>
</dbReference>
<evidence type="ECO:0000256" key="3">
    <source>
        <dbReference type="ARBA" id="ARBA00023136"/>
    </source>
</evidence>
<evidence type="ECO:0000256" key="1">
    <source>
        <dbReference type="ARBA" id="ARBA00005531"/>
    </source>
</evidence>